<gene>
    <name evidence="6" type="ORF">ccrud_12935</name>
</gene>
<dbReference type="Gene3D" id="3.40.190.10">
    <property type="entry name" value="Periplasmic binding protein-like II"/>
    <property type="match status" value="1"/>
</dbReference>
<dbReference type="CDD" id="cd00995">
    <property type="entry name" value="PBP2_NikA_DppA_OppA_like"/>
    <property type="match status" value="1"/>
</dbReference>
<evidence type="ECO:0000259" key="5">
    <source>
        <dbReference type="Pfam" id="PF00496"/>
    </source>
</evidence>
<dbReference type="GO" id="GO:0042597">
    <property type="term" value="C:periplasmic space"/>
    <property type="evidence" value="ECO:0007669"/>
    <property type="project" value="UniProtKB-ARBA"/>
</dbReference>
<keyword evidence="7" id="KW-1185">Reference proteome</keyword>
<proteinExistence type="inferred from homology"/>
<accession>A0A172QWC8</accession>
<protein>
    <recommendedName>
        <fullName evidence="5">Solute-binding protein family 5 domain-containing protein</fullName>
    </recommendedName>
</protein>
<dbReference type="RefSeq" id="WP_066568647.1">
    <property type="nucleotide sequence ID" value="NZ_CP015622.1"/>
</dbReference>
<dbReference type="GO" id="GO:0043190">
    <property type="term" value="C:ATP-binding cassette (ABC) transporter complex"/>
    <property type="evidence" value="ECO:0007669"/>
    <property type="project" value="InterPro"/>
</dbReference>
<feature type="signal peptide" evidence="4">
    <location>
        <begin position="1"/>
        <end position="19"/>
    </location>
</feature>
<dbReference type="InterPro" id="IPR039424">
    <property type="entry name" value="SBP_5"/>
</dbReference>
<dbReference type="OrthoDB" id="9796817at2"/>
<dbReference type="EMBL" id="CP015622">
    <property type="protein sequence ID" value="ANE05013.1"/>
    <property type="molecule type" value="Genomic_DNA"/>
</dbReference>
<evidence type="ECO:0000313" key="7">
    <source>
        <dbReference type="Proteomes" id="UP000076929"/>
    </source>
</evidence>
<sequence>MGVLAAVLSVIFLTSCTSAVGLQTTAVNGEPIQGGIVHIGTDLDLNPATFYTGQITHTGLVYDTLTRYNPDSLEPQPSLAKAWELSPDGRTISLDLRDDVTFHSRRPLTSEDIKFSLVNYSDPKNSGQLARVAQAITSYDTSDTHRIKLHLDEPINNLFDLFDIVPIIDHETADQLKTGEQYNGTGPFRFIEWLPGSHAKYEANKSYWGGSPNIDGVEVMIVPDKKTQFAQLRSGQVDITAAQPRDAEALADHTAFRTVTLEGTSNITYLGVNVAAAGLDDPRVRQAISLAVDRDRILNEVYRGRGQSATLPWPQYSPAFDASTQNPSRDVARARELIAEVGSLPEFPISVPSNSPTLQTAVEIISSDLAEIGIQTKIVPTEGTTMTSQLINGAYPGLWVYSHTFSQYNPSTLVTAAFPFNSAKNSSNFLDAKYSSDVTQAWRIPDPNSSEAIEAYKALNQDLLDHNFVIELTILNSELITAGNLQGIQWDKRGLYDLSKAYFTQ</sequence>
<reference evidence="6 7" key="1">
    <citation type="submission" date="2016-05" db="EMBL/GenBank/DDBJ databases">
        <title>Complete genome sequence of Corynebacterium crudilactis, a new Corynebacterium species isolated from raw cow's milk.</title>
        <authorList>
            <person name="Christian R."/>
            <person name="Zimmermann J."/>
            <person name="Lipski A."/>
            <person name="Kalinowski J."/>
        </authorList>
    </citation>
    <scope>NUCLEOTIDE SEQUENCE [LARGE SCALE GENOMIC DNA]</scope>
    <source>
        <strain evidence="6 7">JZ16</strain>
    </source>
</reference>
<dbReference type="STRING" id="1652495.ccrud_12935"/>
<evidence type="ECO:0000256" key="1">
    <source>
        <dbReference type="ARBA" id="ARBA00005695"/>
    </source>
</evidence>
<dbReference type="InterPro" id="IPR000914">
    <property type="entry name" value="SBP_5_dom"/>
</dbReference>
<keyword evidence="3 4" id="KW-0732">Signal</keyword>
<dbReference type="PANTHER" id="PTHR30290">
    <property type="entry name" value="PERIPLASMIC BINDING COMPONENT OF ABC TRANSPORTER"/>
    <property type="match status" value="1"/>
</dbReference>
<dbReference type="Pfam" id="PF00496">
    <property type="entry name" value="SBP_bac_5"/>
    <property type="match status" value="1"/>
</dbReference>
<dbReference type="PIRSF" id="PIRSF002741">
    <property type="entry name" value="MppA"/>
    <property type="match status" value="1"/>
</dbReference>
<organism evidence="6 7">
    <name type="scientific">Corynebacterium crudilactis</name>
    <dbReference type="NCBI Taxonomy" id="1652495"/>
    <lineage>
        <taxon>Bacteria</taxon>
        <taxon>Bacillati</taxon>
        <taxon>Actinomycetota</taxon>
        <taxon>Actinomycetes</taxon>
        <taxon>Mycobacteriales</taxon>
        <taxon>Corynebacteriaceae</taxon>
        <taxon>Corynebacterium</taxon>
    </lineage>
</organism>
<dbReference type="InterPro" id="IPR030678">
    <property type="entry name" value="Peptide/Ni-bd"/>
</dbReference>
<comment type="similarity">
    <text evidence="1">Belongs to the bacterial solute-binding protein 5 family.</text>
</comment>
<evidence type="ECO:0000256" key="4">
    <source>
        <dbReference type="SAM" id="SignalP"/>
    </source>
</evidence>
<dbReference type="SUPFAM" id="SSF53850">
    <property type="entry name" value="Periplasmic binding protein-like II"/>
    <property type="match status" value="1"/>
</dbReference>
<name>A0A172QWC8_9CORY</name>
<dbReference type="AlphaFoldDB" id="A0A172QWC8"/>
<feature type="domain" description="Solute-binding protein family 5" evidence="5">
    <location>
        <begin position="74"/>
        <end position="412"/>
    </location>
</feature>
<dbReference type="Proteomes" id="UP000076929">
    <property type="component" value="Chromosome"/>
</dbReference>
<evidence type="ECO:0000256" key="2">
    <source>
        <dbReference type="ARBA" id="ARBA00022448"/>
    </source>
</evidence>
<feature type="chain" id="PRO_5007999895" description="Solute-binding protein family 5 domain-containing protein" evidence="4">
    <location>
        <begin position="20"/>
        <end position="505"/>
    </location>
</feature>
<dbReference type="KEGG" id="ccjz:ccrud_12935"/>
<dbReference type="Gene3D" id="3.10.105.10">
    <property type="entry name" value="Dipeptide-binding Protein, Domain 3"/>
    <property type="match status" value="1"/>
</dbReference>
<evidence type="ECO:0000313" key="6">
    <source>
        <dbReference type="EMBL" id="ANE05013.1"/>
    </source>
</evidence>
<dbReference type="PANTHER" id="PTHR30290:SF9">
    <property type="entry name" value="OLIGOPEPTIDE-BINDING PROTEIN APPA"/>
    <property type="match status" value="1"/>
</dbReference>
<dbReference type="GO" id="GO:0015833">
    <property type="term" value="P:peptide transport"/>
    <property type="evidence" value="ECO:0007669"/>
    <property type="project" value="TreeGrafter"/>
</dbReference>
<dbReference type="GO" id="GO:1904680">
    <property type="term" value="F:peptide transmembrane transporter activity"/>
    <property type="evidence" value="ECO:0007669"/>
    <property type="project" value="TreeGrafter"/>
</dbReference>
<keyword evidence="2" id="KW-0813">Transport</keyword>
<evidence type="ECO:0000256" key="3">
    <source>
        <dbReference type="ARBA" id="ARBA00022729"/>
    </source>
</evidence>